<gene>
    <name evidence="1" type="ORF">ACFSW7_04545</name>
</gene>
<reference evidence="2" key="1">
    <citation type="journal article" date="2019" name="Int. J. Syst. Evol. Microbiol.">
        <title>The Global Catalogue of Microorganisms (GCM) 10K type strain sequencing project: providing services to taxonomists for standard genome sequencing and annotation.</title>
        <authorList>
            <consortium name="The Broad Institute Genomics Platform"/>
            <consortium name="The Broad Institute Genome Sequencing Center for Infectious Disease"/>
            <person name="Wu L."/>
            <person name="Ma J."/>
        </authorList>
    </citation>
    <scope>NUCLEOTIDE SEQUENCE [LARGE SCALE GENOMIC DNA]</scope>
    <source>
        <strain evidence="2">TISTR 1514</strain>
    </source>
</reference>
<proteinExistence type="predicted"/>
<protein>
    <recommendedName>
        <fullName evidence="3">Tat pathway signal sequence domain protein</fullName>
    </recommendedName>
</protein>
<keyword evidence="2" id="KW-1185">Reference proteome</keyword>
<accession>A0ABW5UXF2</accession>
<dbReference type="PROSITE" id="PS51257">
    <property type="entry name" value="PROKAR_LIPOPROTEIN"/>
    <property type="match status" value="1"/>
</dbReference>
<dbReference type="Proteomes" id="UP001597492">
    <property type="component" value="Unassembled WGS sequence"/>
</dbReference>
<organism evidence="1 2">
    <name type="scientific">Gulosibacter faecalis</name>
    <dbReference type="NCBI Taxonomy" id="272240"/>
    <lineage>
        <taxon>Bacteria</taxon>
        <taxon>Bacillati</taxon>
        <taxon>Actinomycetota</taxon>
        <taxon>Actinomycetes</taxon>
        <taxon>Micrococcales</taxon>
        <taxon>Microbacteriaceae</taxon>
        <taxon>Gulosibacter</taxon>
    </lineage>
</organism>
<evidence type="ECO:0000313" key="1">
    <source>
        <dbReference type="EMBL" id="MFD2757648.1"/>
    </source>
</evidence>
<evidence type="ECO:0008006" key="3">
    <source>
        <dbReference type="Google" id="ProtNLM"/>
    </source>
</evidence>
<dbReference type="EMBL" id="JBHUNE010000003">
    <property type="protein sequence ID" value="MFD2757648.1"/>
    <property type="molecule type" value="Genomic_DNA"/>
</dbReference>
<comment type="caution">
    <text evidence="1">The sequence shown here is derived from an EMBL/GenBank/DDBJ whole genome shotgun (WGS) entry which is preliminary data.</text>
</comment>
<sequence>MTRRTTLARSARAAAAGAIAVALLAGCTNLQGFGINSEVHPWAVANHDDKLAYHEDAGDALLNLDTTSGIAALPSFQAVGYHHVESNDTAIHMEYETSVDGESYVSQLHTNVEGHSFDQSHREGDPSTYYLLGDAVKATVSDGNSWVQVPLGDLDRRNTPENVCQLFAVSYTCALIDAWNASREQLDTLPVELSRAEDGSQHFTTAVTYASLVEIGLISSGFEQYSSDETNDTLIPMHLWVTADGLVNKVEINGVIADAAGNELALQIGYEITSQQASSEMQPVAPDDIPDDDVYRITTQQQLDAFLQALGEV</sequence>
<evidence type="ECO:0000313" key="2">
    <source>
        <dbReference type="Proteomes" id="UP001597492"/>
    </source>
</evidence>
<name>A0ABW5UXF2_9MICO</name>
<dbReference type="RefSeq" id="WP_019618359.1">
    <property type="nucleotide sequence ID" value="NZ_JBHUNE010000003.1"/>
</dbReference>